<protein>
    <submittedName>
        <fullName evidence="1">Uncharacterized protein</fullName>
    </submittedName>
</protein>
<name>A0A841HVI0_9GAMM</name>
<dbReference type="RefSeq" id="WP_184335345.1">
    <property type="nucleotide sequence ID" value="NZ_JACHHZ010000006.1"/>
</dbReference>
<reference evidence="1 2" key="1">
    <citation type="submission" date="2020-08" db="EMBL/GenBank/DDBJ databases">
        <title>Genomic Encyclopedia of Type Strains, Phase IV (KMG-IV): sequencing the most valuable type-strain genomes for metagenomic binning, comparative biology and taxonomic classification.</title>
        <authorList>
            <person name="Goeker M."/>
        </authorList>
    </citation>
    <scope>NUCLEOTIDE SEQUENCE [LARGE SCALE GENOMIC DNA]</scope>
    <source>
        <strain evidence="1 2">DSM 26723</strain>
    </source>
</reference>
<dbReference type="EMBL" id="JACHHZ010000006">
    <property type="protein sequence ID" value="MBB6095962.1"/>
    <property type="molecule type" value="Genomic_DNA"/>
</dbReference>
<comment type="caution">
    <text evidence="1">The sequence shown here is derived from an EMBL/GenBank/DDBJ whole genome shotgun (WGS) entry which is preliminary data.</text>
</comment>
<proteinExistence type="predicted"/>
<gene>
    <name evidence="1" type="ORF">HNQ60_004853</name>
</gene>
<dbReference type="AlphaFoldDB" id="A0A841HVI0"/>
<accession>A0A841HVI0</accession>
<organism evidence="1 2">
    <name type="scientific">Povalibacter uvarum</name>
    <dbReference type="NCBI Taxonomy" id="732238"/>
    <lineage>
        <taxon>Bacteria</taxon>
        <taxon>Pseudomonadati</taxon>
        <taxon>Pseudomonadota</taxon>
        <taxon>Gammaproteobacteria</taxon>
        <taxon>Steroidobacterales</taxon>
        <taxon>Steroidobacteraceae</taxon>
        <taxon>Povalibacter</taxon>
    </lineage>
</organism>
<keyword evidence="2" id="KW-1185">Reference proteome</keyword>
<sequence>MHLPRVFAFGSLALVLAIHYGDTAQGKESPFALSSGVGFNWLDPESARCARIAAANSKRFKACEFRDSGAFGLAYAYYSCPTDDGAEFLVFRSSSECQETLETMQANAP</sequence>
<evidence type="ECO:0000313" key="2">
    <source>
        <dbReference type="Proteomes" id="UP000588068"/>
    </source>
</evidence>
<dbReference type="Proteomes" id="UP000588068">
    <property type="component" value="Unassembled WGS sequence"/>
</dbReference>
<evidence type="ECO:0000313" key="1">
    <source>
        <dbReference type="EMBL" id="MBB6095962.1"/>
    </source>
</evidence>